<proteinExistence type="inferred from homology"/>
<feature type="non-terminal residue" evidence="2">
    <location>
        <position position="1"/>
    </location>
</feature>
<comment type="similarity">
    <text evidence="1">Belongs to the TolB family.</text>
</comment>
<evidence type="ECO:0000256" key="1">
    <source>
        <dbReference type="ARBA" id="ARBA00009820"/>
    </source>
</evidence>
<dbReference type="Pfam" id="PF07676">
    <property type="entry name" value="PD40"/>
    <property type="match status" value="2"/>
</dbReference>
<dbReference type="AlphaFoldDB" id="A0A937X7J7"/>
<protein>
    <submittedName>
        <fullName evidence="2">PD40 domain-containing protein</fullName>
    </submittedName>
</protein>
<sequence>LFIADVAARKTVPVVAGAPLFPVWSPDSARLLLHPGNQLLMVDLSDGIKVRAIAGGAIGFRTPAWSPDGERIAYAEDAGNAKLHLITADRSGKAVKVEADLDGPVAFLWSPTGSGLAFATMASAGAPVYSGLNFLDLATGRVAPLTSGDLLAFFWSPEGRHLAYVLPNATEGIYSWVVLELAELRARRLVSHFPTRDMLTMWAFFDQYAYSHQVWSSDGSRLVFTGNLGLNGHARRRTGEPENQVLVADIAGGASAPVADGTLAFWPRA</sequence>
<dbReference type="PANTHER" id="PTHR36842">
    <property type="entry name" value="PROTEIN TOLB HOMOLOG"/>
    <property type="match status" value="1"/>
</dbReference>
<evidence type="ECO:0000313" key="3">
    <source>
        <dbReference type="Proteomes" id="UP000703893"/>
    </source>
</evidence>
<dbReference type="Proteomes" id="UP000703893">
    <property type="component" value="Unassembled WGS sequence"/>
</dbReference>
<dbReference type="InterPro" id="IPR011042">
    <property type="entry name" value="6-blade_b-propeller_TolB-like"/>
</dbReference>
<dbReference type="EMBL" id="VGJX01000650">
    <property type="protein sequence ID" value="MBM3275610.1"/>
    <property type="molecule type" value="Genomic_DNA"/>
</dbReference>
<dbReference type="Gene3D" id="2.120.10.30">
    <property type="entry name" value="TolB, C-terminal domain"/>
    <property type="match status" value="2"/>
</dbReference>
<evidence type="ECO:0000313" key="2">
    <source>
        <dbReference type="EMBL" id="MBM3275610.1"/>
    </source>
</evidence>
<reference evidence="2 3" key="1">
    <citation type="submission" date="2019-03" db="EMBL/GenBank/DDBJ databases">
        <title>Lake Tanganyika Metagenome-Assembled Genomes (MAGs).</title>
        <authorList>
            <person name="Tran P."/>
        </authorList>
    </citation>
    <scope>NUCLEOTIDE SEQUENCE [LARGE SCALE GENOMIC DNA]</scope>
    <source>
        <strain evidence="2">K_DeepCast_65m_m2_236</strain>
    </source>
</reference>
<dbReference type="PANTHER" id="PTHR36842:SF1">
    <property type="entry name" value="PROTEIN TOLB"/>
    <property type="match status" value="1"/>
</dbReference>
<dbReference type="SUPFAM" id="SSF69304">
    <property type="entry name" value="Tricorn protease N-terminal domain"/>
    <property type="match status" value="1"/>
</dbReference>
<comment type="caution">
    <text evidence="2">The sequence shown here is derived from an EMBL/GenBank/DDBJ whole genome shotgun (WGS) entry which is preliminary data.</text>
</comment>
<gene>
    <name evidence="2" type="ORF">FJZ00_10680</name>
</gene>
<name>A0A937X7J7_9BACT</name>
<organism evidence="2 3">
    <name type="scientific">Candidatus Tanganyikabacteria bacterium</name>
    <dbReference type="NCBI Taxonomy" id="2961651"/>
    <lineage>
        <taxon>Bacteria</taxon>
        <taxon>Bacillati</taxon>
        <taxon>Candidatus Sericytochromatia</taxon>
        <taxon>Candidatus Tanganyikabacteria</taxon>
    </lineage>
</organism>
<accession>A0A937X7J7</accession>
<dbReference type="InterPro" id="IPR011659">
    <property type="entry name" value="WD40"/>
</dbReference>